<dbReference type="Pfam" id="PF01095">
    <property type="entry name" value="Pectinesterase"/>
    <property type="match status" value="1"/>
</dbReference>
<evidence type="ECO:0000256" key="3">
    <source>
        <dbReference type="ARBA" id="ARBA00023085"/>
    </source>
</evidence>
<dbReference type="InterPro" id="IPR012334">
    <property type="entry name" value="Pectin_lyas_fold"/>
</dbReference>
<dbReference type="EC" id="3.1.1.11" evidence="5"/>
<evidence type="ECO:0000256" key="4">
    <source>
        <dbReference type="PROSITE-ProRule" id="PRU10040"/>
    </source>
</evidence>
<comment type="pathway">
    <text evidence="5">Glycan metabolism; pectin degradation; 2-dehydro-3-deoxy-D-gluconate from pectin: step 1/5.</text>
</comment>
<keyword evidence="3 5" id="KW-0063">Aspartyl esterase</keyword>
<evidence type="ECO:0000256" key="5">
    <source>
        <dbReference type="RuleBase" id="RU000589"/>
    </source>
</evidence>
<comment type="caution">
    <text evidence="7">The sequence shown here is derived from an EMBL/GenBank/DDBJ whole genome shotgun (WGS) entry which is preliminary data.</text>
</comment>
<evidence type="ECO:0000256" key="1">
    <source>
        <dbReference type="ARBA" id="ARBA00008891"/>
    </source>
</evidence>
<evidence type="ECO:0000313" key="7">
    <source>
        <dbReference type="EMBL" id="MFD0981888.1"/>
    </source>
</evidence>
<dbReference type="PANTHER" id="PTHR31321:SF57">
    <property type="entry name" value="PECTINESTERASE 53-RELATED"/>
    <property type="match status" value="1"/>
</dbReference>
<proteinExistence type="inferred from homology"/>
<name>A0ABW3IWT1_9RHOB</name>
<dbReference type="Proteomes" id="UP001597108">
    <property type="component" value="Unassembled WGS sequence"/>
</dbReference>
<evidence type="ECO:0000256" key="2">
    <source>
        <dbReference type="ARBA" id="ARBA00022801"/>
    </source>
</evidence>
<dbReference type="EMBL" id="JBHTJT010000049">
    <property type="protein sequence ID" value="MFD0981888.1"/>
    <property type="molecule type" value="Genomic_DNA"/>
</dbReference>
<dbReference type="InterPro" id="IPR033131">
    <property type="entry name" value="Pectinesterase_Asp_AS"/>
</dbReference>
<sequence length="450" mass="48725">MNRFPDWPPDAAPFTRTAVSSAAVLSGADLMGAALADPWVPEVPDWETSAVDYIVDSEAPADPPHRFRTLQAAVDQAIRDGAGARDGGRRVIRIASGFYRGPVFLPAEAPPLSLLGTGPDKVTLAARIDARMPGREYQERFGANFAAAPPPVRAQFARIVARERITTGNTAVLRIERGDTCVAGMTIRNDYACDRKEAAPSGAEADVHGRYAQGQHQAVACHVAGADRVHLHDLHLESFQDTLYLQAPVAGIGRSFLSGCRISGDVDFIFGGATAFFDRCEVVTRGARVARSWALAPSTNLWMPHGFVFDRCRFTHDGSEAGPNGTSFLGRQWFEGVRATPYCVPKGADYRSILGNSDHLEADGGQISRRCLEAVGKCIVRNSQLGSHISTTSPWDAWSAGNWSPRYRPVQTSGGAFLSYLDAWLAEMQQDFAGVCAQPAWLRVENCTTC</sequence>
<keyword evidence="8" id="KW-1185">Reference proteome</keyword>
<dbReference type="RefSeq" id="WP_386077175.1">
    <property type="nucleotide sequence ID" value="NZ_JBHTJT010000049.1"/>
</dbReference>
<comment type="catalytic activity">
    <reaction evidence="5">
        <text>[(1-&gt;4)-alpha-D-galacturonosyl methyl ester](n) + n H2O = [(1-&gt;4)-alpha-D-galacturonosyl](n) + n methanol + n H(+)</text>
        <dbReference type="Rhea" id="RHEA:22380"/>
        <dbReference type="Rhea" id="RHEA-COMP:14570"/>
        <dbReference type="Rhea" id="RHEA-COMP:14573"/>
        <dbReference type="ChEBI" id="CHEBI:15377"/>
        <dbReference type="ChEBI" id="CHEBI:15378"/>
        <dbReference type="ChEBI" id="CHEBI:17790"/>
        <dbReference type="ChEBI" id="CHEBI:140522"/>
        <dbReference type="ChEBI" id="CHEBI:140523"/>
        <dbReference type="EC" id="3.1.1.11"/>
    </reaction>
</comment>
<dbReference type="PROSITE" id="PS00503">
    <property type="entry name" value="PECTINESTERASE_2"/>
    <property type="match status" value="1"/>
</dbReference>
<evidence type="ECO:0000313" key="8">
    <source>
        <dbReference type="Proteomes" id="UP001597108"/>
    </source>
</evidence>
<dbReference type="Gene3D" id="2.160.20.10">
    <property type="entry name" value="Single-stranded right-handed beta-helix, Pectin lyase-like"/>
    <property type="match status" value="1"/>
</dbReference>
<dbReference type="InterPro" id="IPR000070">
    <property type="entry name" value="Pectinesterase_cat"/>
</dbReference>
<comment type="similarity">
    <text evidence="1">Belongs to the pectinesterase family.</text>
</comment>
<organism evidence="7 8">
    <name type="scientific">Tropicimonas aquimaris</name>
    <dbReference type="NCBI Taxonomy" id="914152"/>
    <lineage>
        <taxon>Bacteria</taxon>
        <taxon>Pseudomonadati</taxon>
        <taxon>Pseudomonadota</taxon>
        <taxon>Alphaproteobacteria</taxon>
        <taxon>Rhodobacterales</taxon>
        <taxon>Roseobacteraceae</taxon>
        <taxon>Tropicimonas</taxon>
    </lineage>
</organism>
<accession>A0ABW3IWT1</accession>
<dbReference type="PANTHER" id="PTHR31321">
    <property type="entry name" value="ACYL-COA THIOESTER HYDROLASE YBHC-RELATED"/>
    <property type="match status" value="1"/>
</dbReference>
<gene>
    <name evidence="7" type="ORF">ACFQ2S_19830</name>
</gene>
<keyword evidence="2 5" id="KW-0378">Hydrolase</keyword>
<feature type="domain" description="Pectinesterase catalytic" evidence="6">
    <location>
        <begin position="215"/>
        <end position="334"/>
    </location>
</feature>
<dbReference type="InterPro" id="IPR011050">
    <property type="entry name" value="Pectin_lyase_fold/virulence"/>
</dbReference>
<protein>
    <recommendedName>
        <fullName evidence="5">Pectinesterase</fullName>
        <ecNumber evidence="5">3.1.1.11</ecNumber>
    </recommendedName>
</protein>
<reference evidence="8" key="1">
    <citation type="journal article" date="2019" name="Int. J. Syst. Evol. Microbiol.">
        <title>The Global Catalogue of Microorganisms (GCM) 10K type strain sequencing project: providing services to taxonomists for standard genome sequencing and annotation.</title>
        <authorList>
            <consortium name="The Broad Institute Genomics Platform"/>
            <consortium name="The Broad Institute Genome Sequencing Center for Infectious Disease"/>
            <person name="Wu L."/>
            <person name="Ma J."/>
        </authorList>
    </citation>
    <scope>NUCLEOTIDE SEQUENCE [LARGE SCALE GENOMIC DNA]</scope>
    <source>
        <strain evidence="8">CCUG 60524</strain>
    </source>
</reference>
<dbReference type="SUPFAM" id="SSF51126">
    <property type="entry name" value="Pectin lyase-like"/>
    <property type="match status" value="1"/>
</dbReference>
<feature type="active site" evidence="4">
    <location>
        <position position="267"/>
    </location>
</feature>
<evidence type="ECO:0000259" key="6">
    <source>
        <dbReference type="Pfam" id="PF01095"/>
    </source>
</evidence>